<dbReference type="Pfam" id="PF13561">
    <property type="entry name" value="adh_short_C2"/>
    <property type="match status" value="1"/>
</dbReference>
<dbReference type="OrthoDB" id="5499704at2"/>
<feature type="domain" description="Ketoreductase" evidence="3">
    <location>
        <begin position="6"/>
        <end position="191"/>
    </location>
</feature>
<dbReference type="NCBIfam" id="NF009466">
    <property type="entry name" value="PRK12826.1-2"/>
    <property type="match status" value="1"/>
</dbReference>
<dbReference type="SUPFAM" id="SSF51735">
    <property type="entry name" value="NAD(P)-binding Rossmann-fold domains"/>
    <property type="match status" value="1"/>
</dbReference>
<accession>A0A5C6X5T4</accession>
<comment type="similarity">
    <text evidence="1">Belongs to the short-chain dehydrogenases/reductases (SDR) family.</text>
</comment>
<gene>
    <name evidence="4" type="ORF">FRC98_10995</name>
</gene>
<evidence type="ECO:0000313" key="4">
    <source>
        <dbReference type="EMBL" id="TXD37249.1"/>
    </source>
</evidence>
<dbReference type="PROSITE" id="PS00061">
    <property type="entry name" value="ADH_SHORT"/>
    <property type="match status" value="1"/>
</dbReference>
<protein>
    <submittedName>
        <fullName evidence="4">SDR family oxidoreductase</fullName>
    </submittedName>
</protein>
<evidence type="ECO:0000256" key="1">
    <source>
        <dbReference type="ARBA" id="ARBA00006484"/>
    </source>
</evidence>
<organism evidence="4 5">
    <name type="scientific">Lujinxingia vulgaris</name>
    <dbReference type="NCBI Taxonomy" id="2600176"/>
    <lineage>
        <taxon>Bacteria</taxon>
        <taxon>Deltaproteobacteria</taxon>
        <taxon>Bradymonadales</taxon>
        <taxon>Lujinxingiaceae</taxon>
        <taxon>Lujinxingia</taxon>
    </lineage>
</organism>
<dbReference type="AlphaFoldDB" id="A0A5C6X5T4"/>
<comment type="caution">
    <text evidence="4">The sequence shown here is derived from an EMBL/GenBank/DDBJ whole genome shotgun (WGS) entry which is preliminary data.</text>
</comment>
<dbReference type="InterPro" id="IPR002347">
    <property type="entry name" value="SDR_fam"/>
</dbReference>
<dbReference type="PANTHER" id="PTHR42760">
    <property type="entry name" value="SHORT-CHAIN DEHYDROGENASES/REDUCTASES FAMILY MEMBER"/>
    <property type="match status" value="1"/>
</dbReference>
<dbReference type="InterPro" id="IPR057326">
    <property type="entry name" value="KR_dom"/>
</dbReference>
<keyword evidence="5" id="KW-1185">Reference proteome</keyword>
<dbReference type="EMBL" id="VOSM01000004">
    <property type="protein sequence ID" value="TXD37249.1"/>
    <property type="molecule type" value="Genomic_DNA"/>
</dbReference>
<proteinExistence type="inferred from homology"/>
<dbReference type="InterPro" id="IPR020904">
    <property type="entry name" value="Sc_DH/Rdtase_CS"/>
</dbReference>
<dbReference type="SMART" id="SM00822">
    <property type="entry name" value="PKS_KR"/>
    <property type="match status" value="1"/>
</dbReference>
<evidence type="ECO:0000256" key="2">
    <source>
        <dbReference type="ARBA" id="ARBA00023002"/>
    </source>
</evidence>
<dbReference type="Proteomes" id="UP000321412">
    <property type="component" value="Unassembled WGS sequence"/>
</dbReference>
<dbReference type="FunFam" id="3.40.50.720:FF:000173">
    <property type="entry name" value="3-oxoacyl-[acyl-carrier protein] reductase"/>
    <property type="match status" value="1"/>
</dbReference>
<evidence type="ECO:0000259" key="3">
    <source>
        <dbReference type="SMART" id="SM00822"/>
    </source>
</evidence>
<dbReference type="RefSeq" id="WP_146981458.1">
    <property type="nucleotide sequence ID" value="NZ_VOSM01000004.1"/>
</dbReference>
<dbReference type="PANTHER" id="PTHR42760:SF133">
    <property type="entry name" value="3-OXOACYL-[ACYL-CARRIER-PROTEIN] REDUCTASE"/>
    <property type="match status" value="1"/>
</dbReference>
<keyword evidence="2" id="KW-0560">Oxidoreductase</keyword>
<dbReference type="GO" id="GO:0016616">
    <property type="term" value="F:oxidoreductase activity, acting on the CH-OH group of donors, NAD or NADP as acceptor"/>
    <property type="evidence" value="ECO:0007669"/>
    <property type="project" value="UniProtKB-ARBA"/>
</dbReference>
<dbReference type="PRINTS" id="PR00081">
    <property type="entry name" value="GDHRDH"/>
</dbReference>
<sequence>MSETSQRALITGGTRGLGLAIARRLAAEGWSLALTYRSNEEAAQAARAELEAMEGAGPIVIRKLDVRVSGEVEDALYDIIDALDGLDVVVNNAGVMRNQAAAMMSDEAWTEVIDTNLSGSFYVARAALMHFMGQRYGRIVTISSVAQEGASGQANYAASKAGLVALTKSLAKEYGPRGITANVVVPGLLETEMTDDLDARVGEHWQQHCPVGRTGSPAEVAEAVWFLSRREAGFINGAVLHVSGGLDVAP</sequence>
<dbReference type="Gene3D" id="3.40.50.720">
    <property type="entry name" value="NAD(P)-binding Rossmann-like Domain"/>
    <property type="match status" value="1"/>
</dbReference>
<reference evidence="4 5" key="1">
    <citation type="submission" date="2019-08" db="EMBL/GenBank/DDBJ databases">
        <title>Bradymonadales sp. TMQ4.</title>
        <authorList>
            <person name="Liang Q."/>
        </authorList>
    </citation>
    <scope>NUCLEOTIDE SEQUENCE [LARGE SCALE GENOMIC DNA]</scope>
    <source>
        <strain evidence="4 5">TMQ4</strain>
    </source>
</reference>
<evidence type="ECO:0000313" key="5">
    <source>
        <dbReference type="Proteomes" id="UP000321412"/>
    </source>
</evidence>
<dbReference type="PRINTS" id="PR00080">
    <property type="entry name" value="SDRFAMILY"/>
</dbReference>
<dbReference type="InterPro" id="IPR036291">
    <property type="entry name" value="NAD(P)-bd_dom_sf"/>
</dbReference>
<name>A0A5C6X5T4_9DELT</name>